<proteinExistence type="predicted"/>
<protein>
    <submittedName>
        <fullName evidence="1">Uncharacterized protein</fullName>
    </submittedName>
</protein>
<dbReference type="Proteomes" id="UP000184267">
    <property type="component" value="Unassembled WGS sequence"/>
</dbReference>
<evidence type="ECO:0000313" key="2">
    <source>
        <dbReference type="Proteomes" id="UP000184267"/>
    </source>
</evidence>
<name>A0A1M2W0V0_TRAPU</name>
<dbReference type="EMBL" id="MNAD01000410">
    <property type="protein sequence ID" value="OJT13413.1"/>
    <property type="molecule type" value="Genomic_DNA"/>
</dbReference>
<dbReference type="AlphaFoldDB" id="A0A1M2W0V0"/>
<evidence type="ECO:0000313" key="1">
    <source>
        <dbReference type="EMBL" id="OJT13413.1"/>
    </source>
</evidence>
<reference evidence="1 2" key="1">
    <citation type="submission" date="2016-10" db="EMBL/GenBank/DDBJ databases">
        <title>Genome sequence of the basidiomycete white-rot fungus Trametes pubescens.</title>
        <authorList>
            <person name="Makela M.R."/>
            <person name="Granchi Z."/>
            <person name="Peng M."/>
            <person name="De Vries R.P."/>
            <person name="Grigoriev I."/>
            <person name="Riley R."/>
            <person name="Hilden K."/>
        </authorList>
    </citation>
    <scope>NUCLEOTIDE SEQUENCE [LARGE SCALE GENOMIC DNA]</scope>
    <source>
        <strain evidence="1 2">FBCC735</strain>
    </source>
</reference>
<accession>A0A1M2W0V0</accession>
<organism evidence="1 2">
    <name type="scientific">Trametes pubescens</name>
    <name type="common">White-rot fungus</name>
    <dbReference type="NCBI Taxonomy" id="154538"/>
    <lineage>
        <taxon>Eukaryota</taxon>
        <taxon>Fungi</taxon>
        <taxon>Dikarya</taxon>
        <taxon>Basidiomycota</taxon>
        <taxon>Agaricomycotina</taxon>
        <taxon>Agaricomycetes</taxon>
        <taxon>Polyporales</taxon>
        <taxon>Polyporaceae</taxon>
        <taxon>Trametes</taxon>
    </lineage>
</organism>
<gene>
    <name evidence="1" type="ORF">TRAPUB_10048</name>
</gene>
<comment type="caution">
    <text evidence="1">The sequence shown here is derived from an EMBL/GenBank/DDBJ whole genome shotgun (WGS) entry which is preliminary data.</text>
</comment>
<keyword evidence="2" id="KW-1185">Reference proteome</keyword>
<sequence length="154" mass="17472">MQLAMGGDGYVKLRDWSCTVCPRGEKPCSAPYPHPPPGGERRPCEKILADDVRKGEFRPLRRGPSVSPLDCMENTNEVTAVQLTNFMPATYSLLELEEVDSEHEGCRARRRPSYQSWVELWYELRAVGNTRRASGSTRRVLGMKVVIAHKLLLW</sequence>